<organism evidence="2 4">
    <name type="scientific">Sinorhizobium americanum</name>
    <dbReference type="NCBI Taxonomy" id="194963"/>
    <lineage>
        <taxon>Bacteria</taxon>
        <taxon>Pseudomonadati</taxon>
        <taxon>Pseudomonadota</taxon>
        <taxon>Alphaproteobacteria</taxon>
        <taxon>Hyphomicrobiales</taxon>
        <taxon>Rhizobiaceae</taxon>
        <taxon>Sinorhizobium/Ensifer group</taxon>
        <taxon>Sinorhizobium</taxon>
    </lineage>
</organism>
<sequence>MGKKKRLPKKVAGVKIPKAWRKSKMLRSLMKTSFGRDLLAHSLTAGAGAAAAVLVGKQQKVTAVAKTVTRKGARSAGLWANALETAFSAAREVIRDADPPKRRYKPAPLSADGADQDAAWRDDEEKGGGLKSIEGFLIRQYGDKFTSRVIVAASVRAISVLIREHPLIAARLLGVGLARAAQVGATDVFDYVSGGEQQDDPELPSGLIVPRQSLVPEVNSKGNRTSDDD</sequence>
<evidence type="ECO:0000313" key="2">
    <source>
        <dbReference type="EMBL" id="APG92361.1"/>
    </source>
</evidence>
<dbReference type="AlphaFoldDB" id="A0A1L3LQK2"/>
<gene>
    <name evidence="3" type="ORF">EV184_11383</name>
    <name evidence="2" type="ORF">SAMCFNEI73_Ch3096</name>
</gene>
<evidence type="ECO:0000313" key="5">
    <source>
        <dbReference type="Proteomes" id="UP000295043"/>
    </source>
</evidence>
<dbReference type="Proteomes" id="UP000295043">
    <property type="component" value="Unassembled WGS sequence"/>
</dbReference>
<proteinExistence type="predicted"/>
<feature type="region of interest" description="Disordered" evidence="1">
    <location>
        <begin position="98"/>
        <end position="126"/>
    </location>
</feature>
<dbReference type="Proteomes" id="UP000182306">
    <property type="component" value="Chromosome"/>
</dbReference>
<evidence type="ECO:0000313" key="3">
    <source>
        <dbReference type="EMBL" id="TCN28454.1"/>
    </source>
</evidence>
<reference evidence="3 5" key="2">
    <citation type="submission" date="2019-03" db="EMBL/GenBank/DDBJ databases">
        <title>Genomic Encyclopedia of Type Strains, Phase IV (KMG-V): Genome sequencing to study the core and pangenomes of soil and plant-associated prokaryotes.</title>
        <authorList>
            <person name="Whitman W."/>
        </authorList>
    </citation>
    <scope>NUCLEOTIDE SEQUENCE [LARGE SCALE GENOMIC DNA]</scope>
    <source>
        <strain evidence="3 5">23C40</strain>
    </source>
</reference>
<reference evidence="2 4" key="1">
    <citation type="submission" date="2015-10" db="EMBL/GenBank/DDBJ databases">
        <title>Genomic differences between typical nodule nitrogen-fixing rhizobial strains and those coming from bean seeds.</title>
        <authorList>
            <person name="Peralta H."/>
            <person name="Aguilar-Vera A."/>
            <person name="Diaz R."/>
            <person name="Mora Y."/>
            <person name="Martinez-Batallar G."/>
            <person name="Salazar E."/>
            <person name="Vargas-Lagunas C."/>
            <person name="Encarnacion S."/>
            <person name="Girard L."/>
            <person name="Mora J."/>
        </authorList>
    </citation>
    <scope>NUCLEOTIDE SEQUENCE [LARGE SCALE GENOMIC DNA]</scope>
    <source>
        <strain evidence="2 4">CFNEI 73</strain>
    </source>
</reference>
<dbReference type="RefSeq" id="WP_064253999.1">
    <property type="nucleotide sequence ID" value="NZ_CP013107.1"/>
</dbReference>
<protein>
    <submittedName>
        <fullName evidence="2">Uncharacterized protein</fullName>
    </submittedName>
</protein>
<keyword evidence="4" id="KW-1185">Reference proteome</keyword>
<evidence type="ECO:0000256" key="1">
    <source>
        <dbReference type="SAM" id="MobiDB-lite"/>
    </source>
</evidence>
<dbReference type="EMBL" id="CP013107">
    <property type="protein sequence ID" value="APG92361.1"/>
    <property type="molecule type" value="Genomic_DNA"/>
</dbReference>
<name>A0A1L3LQK2_9HYPH</name>
<dbReference type="KEGG" id="same:SAMCFNEI73_Ch3096"/>
<evidence type="ECO:0000313" key="4">
    <source>
        <dbReference type="Proteomes" id="UP000182306"/>
    </source>
</evidence>
<dbReference type="EMBL" id="SLVU01000013">
    <property type="protein sequence ID" value="TCN28454.1"/>
    <property type="molecule type" value="Genomic_DNA"/>
</dbReference>
<accession>A0A1L3LQK2</accession>